<keyword evidence="4 5" id="KW-0413">Isomerase</keyword>
<dbReference type="Gene3D" id="2.30.130.10">
    <property type="entry name" value="PUA domain"/>
    <property type="match status" value="1"/>
</dbReference>
<dbReference type="InterPro" id="IPR002501">
    <property type="entry name" value="PsdUridine_synth_N"/>
</dbReference>
<dbReference type="AlphaFoldDB" id="A0A0U5BHG3"/>
<feature type="domain" description="tRNA pseudouridylate synthase B C-terminal" evidence="9">
    <location>
        <begin position="227"/>
        <end position="270"/>
    </location>
</feature>
<keyword evidence="3 5" id="KW-0819">tRNA processing</keyword>
<dbReference type="InterPro" id="IPR020103">
    <property type="entry name" value="PsdUridine_synth_cat_dom_sf"/>
</dbReference>
<dbReference type="NCBIfam" id="TIGR00431">
    <property type="entry name" value="TruB"/>
    <property type="match status" value="1"/>
</dbReference>
<gene>
    <name evidence="5" type="primary">truB</name>
    <name evidence="10" type="ORF">MalAC0309_1710</name>
</gene>
<proteinExistence type="inferred from homology"/>
<dbReference type="GO" id="GO:0003723">
    <property type="term" value="F:RNA binding"/>
    <property type="evidence" value="ECO:0007669"/>
    <property type="project" value="InterPro"/>
</dbReference>
<dbReference type="PANTHER" id="PTHR13767:SF2">
    <property type="entry name" value="PSEUDOURIDYLATE SYNTHASE TRUB1"/>
    <property type="match status" value="1"/>
</dbReference>
<sequence length="351" mass="36346">MLTARDHRDDVPRAVEERGEHPADGSGSDHDDAHPPMLGRAGSVDSVISGLLLVDKPAGLTSHDVVARARRALGTRKVGHAGTLDPAATGLLTLGAGPATRLLTYLVGLDKQYTTTIRLGQSTTTDDAEGDAIGERASAAALAAATDDRIAAAVASLTGELDQVPSAVSAIKVDGRRAYDRVRAGEEVTLASRRVTVSRFDVLDIRRTSDSVDVDAVVDCSSGTYIRALARDLGTALGVGGHLTALRRTRVGPFTVDDDATITLDALVAAGGDASAPALLAPPAEVAARLFPVLHTTDDQTRDLSHGKKLDGLDIADASPVAAVDMQGRLVALLSVEAGRGRILTGFPQEP</sequence>
<dbReference type="InterPro" id="IPR036974">
    <property type="entry name" value="PUA_sf"/>
</dbReference>
<feature type="domain" description="Pseudouridine synthase II N-terminal" evidence="7">
    <location>
        <begin position="70"/>
        <end position="226"/>
    </location>
</feature>
<feature type="active site" description="Nucleophile" evidence="5">
    <location>
        <position position="85"/>
    </location>
</feature>
<dbReference type="InterPro" id="IPR014780">
    <property type="entry name" value="tRNA_psdUridine_synth_TruB"/>
</dbReference>
<organism evidence="10 11">
    <name type="scientific">Microcella alkaliphila</name>
    <dbReference type="NCBI Taxonomy" id="279828"/>
    <lineage>
        <taxon>Bacteria</taxon>
        <taxon>Bacillati</taxon>
        <taxon>Actinomycetota</taxon>
        <taxon>Actinomycetes</taxon>
        <taxon>Micrococcales</taxon>
        <taxon>Microbacteriaceae</taxon>
        <taxon>Microcella</taxon>
    </lineage>
</organism>
<evidence type="ECO:0000256" key="5">
    <source>
        <dbReference type="HAMAP-Rule" id="MF_01080"/>
    </source>
</evidence>
<dbReference type="KEGG" id="malk:MalAC0309_1710"/>
<name>A0A0U5BHG3_9MICO</name>
<evidence type="ECO:0000256" key="4">
    <source>
        <dbReference type="ARBA" id="ARBA00023235"/>
    </source>
</evidence>
<accession>A0A0U5BHG3</accession>
<reference evidence="11" key="1">
    <citation type="submission" date="2015-12" db="EMBL/GenBank/DDBJ databases">
        <authorList>
            <person name="Shamseldin A."/>
            <person name="Moawad H."/>
            <person name="Abd El-Rahim W.M."/>
            <person name="Sadowsky M.J."/>
        </authorList>
    </citation>
    <scope>NUCLEOTIDE SEQUENCE [LARGE SCALE GENOMIC DNA]</scope>
    <source>
        <strain evidence="11">JAM AC0309</strain>
    </source>
</reference>
<dbReference type="EMBL" id="AP017315">
    <property type="protein sequence ID" value="BAU32558.1"/>
    <property type="molecule type" value="Genomic_DNA"/>
</dbReference>
<dbReference type="PANTHER" id="PTHR13767">
    <property type="entry name" value="TRNA-PSEUDOURIDINE SYNTHASE"/>
    <property type="match status" value="1"/>
</dbReference>
<evidence type="ECO:0000256" key="3">
    <source>
        <dbReference type="ARBA" id="ARBA00022694"/>
    </source>
</evidence>
<dbReference type="Proteomes" id="UP000218965">
    <property type="component" value="Chromosome"/>
</dbReference>
<dbReference type="InterPro" id="IPR032819">
    <property type="entry name" value="TruB_C"/>
</dbReference>
<evidence type="ECO:0000313" key="11">
    <source>
        <dbReference type="Proteomes" id="UP000218965"/>
    </source>
</evidence>
<evidence type="ECO:0000259" key="8">
    <source>
        <dbReference type="Pfam" id="PF09142"/>
    </source>
</evidence>
<comment type="function">
    <text evidence="5">Responsible for synthesis of pseudouridine from uracil-55 in the psi GC loop of transfer RNAs.</text>
</comment>
<feature type="compositionally biased region" description="Basic and acidic residues" evidence="6">
    <location>
        <begin position="1"/>
        <end position="34"/>
    </location>
</feature>
<evidence type="ECO:0000256" key="1">
    <source>
        <dbReference type="ARBA" id="ARBA00000385"/>
    </source>
</evidence>
<dbReference type="SUPFAM" id="SSF55120">
    <property type="entry name" value="Pseudouridine synthase"/>
    <property type="match status" value="1"/>
</dbReference>
<dbReference type="Pfam" id="PF09142">
    <property type="entry name" value="TruB_C"/>
    <property type="match status" value="1"/>
</dbReference>
<dbReference type="CDD" id="cd02573">
    <property type="entry name" value="PseudoU_synth_EcTruB"/>
    <property type="match status" value="1"/>
</dbReference>
<dbReference type="GO" id="GO:0031119">
    <property type="term" value="P:tRNA pseudouridine synthesis"/>
    <property type="evidence" value="ECO:0007669"/>
    <property type="project" value="UniProtKB-UniRule"/>
</dbReference>
<dbReference type="Gene3D" id="3.30.2350.10">
    <property type="entry name" value="Pseudouridine synthase"/>
    <property type="match status" value="1"/>
</dbReference>
<reference evidence="10 11" key="2">
    <citation type="submission" date="2016-01" db="EMBL/GenBank/DDBJ databases">
        <title>Microcella alkaliphila JAM AC0309 whole genome shotgun sequence.</title>
        <authorList>
            <person name="Kurata A."/>
            <person name="Hirose Y."/>
            <person name="Kishimoto N."/>
            <person name="Kobayashi T."/>
        </authorList>
    </citation>
    <scope>NUCLEOTIDE SEQUENCE [LARGE SCALE GENOMIC DNA]</scope>
    <source>
        <strain evidence="10 11">JAM AC0309</strain>
    </source>
</reference>
<dbReference type="Pfam" id="PF16198">
    <property type="entry name" value="TruB_C_2"/>
    <property type="match status" value="1"/>
</dbReference>
<dbReference type="GO" id="GO:0160148">
    <property type="term" value="F:tRNA pseudouridine(55) synthase activity"/>
    <property type="evidence" value="ECO:0007669"/>
    <property type="project" value="UniProtKB-EC"/>
</dbReference>
<evidence type="ECO:0000256" key="2">
    <source>
        <dbReference type="ARBA" id="ARBA00005642"/>
    </source>
</evidence>
<dbReference type="InterPro" id="IPR015225">
    <property type="entry name" value="tRNA_psdUridine_synth_fam2_C"/>
</dbReference>
<dbReference type="EC" id="5.4.99.25" evidence="5"/>
<evidence type="ECO:0000259" key="7">
    <source>
        <dbReference type="Pfam" id="PF01509"/>
    </source>
</evidence>
<protein>
    <recommendedName>
        <fullName evidence="5">tRNA pseudouridine synthase B</fullName>
        <ecNumber evidence="5">5.4.99.25</ecNumber>
    </recommendedName>
    <alternativeName>
        <fullName evidence="5">tRNA pseudouridine(55) synthase</fullName>
        <shortName evidence="5">Psi55 synthase</shortName>
    </alternativeName>
    <alternativeName>
        <fullName evidence="5">tRNA pseudouridylate synthase</fullName>
    </alternativeName>
    <alternativeName>
        <fullName evidence="5">tRNA-uridine isomerase</fullName>
    </alternativeName>
</protein>
<evidence type="ECO:0000256" key="6">
    <source>
        <dbReference type="SAM" id="MobiDB-lite"/>
    </source>
</evidence>
<comment type="catalytic activity">
    <reaction evidence="1 5">
        <text>uridine(55) in tRNA = pseudouridine(55) in tRNA</text>
        <dbReference type="Rhea" id="RHEA:42532"/>
        <dbReference type="Rhea" id="RHEA-COMP:10101"/>
        <dbReference type="Rhea" id="RHEA-COMP:10102"/>
        <dbReference type="ChEBI" id="CHEBI:65314"/>
        <dbReference type="ChEBI" id="CHEBI:65315"/>
        <dbReference type="EC" id="5.4.99.25"/>
    </reaction>
</comment>
<feature type="region of interest" description="Disordered" evidence="6">
    <location>
        <begin position="1"/>
        <end position="41"/>
    </location>
</feature>
<feature type="domain" description="tRNA pseudouridine synthase II TruB subfamily 2 C-terminal" evidence="8">
    <location>
        <begin position="291"/>
        <end position="347"/>
    </location>
</feature>
<dbReference type="Pfam" id="PF01509">
    <property type="entry name" value="TruB_N"/>
    <property type="match status" value="1"/>
</dbReference>
<dbReference type="HAMAP" id="MF_01080">
    <property type="entry name" value="TruB_bact"/>
    <property type="match status" value="1"/>
</dbReference>
<evidence type="ECO:0000259" key="9">
    <source>
        <dbReference type="Pfam" id="PF16198"/>
    </source>
</evidence>
<comment type="similarity">
    <text evidence="2 5">Belongs to the pseudouridine synthase TruB family. Type 1 subfamily.</text>
</comment>
<dbReference type="GO" id="GO:1990481">
    <property type="term" value="P:mRNA pseudouridine synthesis"/>
    <property type="evidence" value="ECO:0007669"/>
    <property type="project" value="TreeGrafter"/>
</dbReference>
<evidence type="ECO:0000313" key="10">
    <source>
        <dbReference type="EMBL" id="BAU32558.1"/>
    </source>
</evidence>